<feature type="domain" description="Coenzyme Q-binding protein COQ10 START" evidence="2">
    <location>
        <begin position="19"/>
        <end position="130"/>
    </location>
</feature>
<sequence>MHTENTVTMRGDLDRIVQLAADVEDWPTLLPHYRWVTLLEGGGDRKVVEMAARRERIPVKWRAIQEIRRDGPTPVILYRHIWGVTEGMTVDWTFEPSGDAVVVRIGHDFRPRWPLGPLRPLAGPIAERVVGPHFVAYIAGQTLATIKATVERERAAAGVPSAVT</sequence>
<evidence type="ECO:0000313" key="3">
    <source>
        <dbReference type="EMBL" id="CAA9557132.1"/>
    </source>
</evidence>
<dbReference type="Gene3D" id="3.30.530.20">
    <property type="match status" value="1"/>
</dbReference>
<reference evidence="3" key="1">
    <citation type="submission" date="2020-02" db="EMBL/GenBank/DDBJ databases">
        <authorList>
            <person name="Meier V. D."/>
        </authorList>
    </citation>
    <scope>NUCLEOTIDE SEQUENCE</scope>
    <source>
        <strain evidence="3">AVDCRST_MAG19</strain>
    </source>
</reference>
<dbReference type="InterPro" id="IPR023393">
    <property type="entry name" value="START-like_dom_sf"/>
</dbReference>
<dbReference type="SUPFAM" id="SSF55961">
    <property type="entry name" value="Bet v1-like"/>
    <property type="match status" value="1"/>
</dbReference>
<comment type="similarity">
    <text evidence="1">Belongs to the ribosome association toxin RatA family.</text>
</comment>
<accession>A0A6J4UQ52</accession>
<proteinExistence type="inferred from homology"/>
<evidence type="ECO:0000259" key="2">
    <source>
        <dbReference type="Pfam" id="PF03364"/>
    </source>
</evidence>
<protein>
    <recommendedName>
        <fullName evidence="2">Coenzyme Q-binding protein COQ10 START domain-containing protein</fullName>
    </recommendedName>
</protein>
<dbReference type="AlphaFoldDB" id="A0A6J4UQ52"/>
<gene>
    <name evidence="3" type="ORF">AVDCRST_MAG19-1325</name>
</gene>
<organism evidence="3">
    <name type="scientific">uncultured Thermomicrobiales bacterium</name>
    <dbReference type="NCBI Taxonomy" id="1645740"/>
    <lineage>
        <taxon>Bacteria</taxon>
        <taxon>Pseudomonadati</taxon>
        <taxon>Thermomicrobiota</taxon>
        <taxon>Thermomicrobia</taxon>
        <taxon>Thermomicrobiales</taxon>
        <taxon>environmental samples</taxon>
    </lineage>
</organism>
<dbReference type="EMBL" id="CADCWL010000056">
    <property type="protein sequence ID" value="CAA9557132.1"/>
    <property type="molecule type" value="Genomic_DNA"/>
</dbReference>
<dbReference type="Pfam" id="PF03364">
    <property type="entry name" value="Polyketide_cyc"/>
    <property type="match status" value="1"/>
</dbReference>
<dbReference type="InterPro" id="IPR005031">
    <property type="entry name" value="COQ10_START"/>
</dbReference>
<evidence type="ECO:0000256" key="1">
    <source>
        <dbReference type="ARBA" id="ARBA00008918"/>
    </source>
</evidence>
<name>A0A6J4UQ52_9BACT</name>